<feature type="region of interest" description="Disordered" evidence="1">
    <location>
        <begin position="22"/>
        <end position="96"/>
    </location>
</feature>
<proteinExistence type="predicted"/>
<protein>
    <recommendedName>
        <fullName evidence="4">RNA-directed DNA polymerase (Reverse transcriptase)</fullName>
    </recommendedName>
</protein>
<feature type="compositionally biased region" description="Low complexity" evidence="1">
    <location>
        <begin position="62"/>
        <end position="74"/>
    </location>
</feature>
<dbReference type="AlphaFoldDB" id="A0A392QSD3"/>
<dbReference type="EMBL" id="LXQA010156023">
    <property type="protein sequence ID" value="MCI26897.1"/>
    <property type="molecule type" value="Genomic_DNA"/>
</dbReference>
<evidence type="ECO:0000256" key="1">
    <source>
        <dbReference type="SAM" id="MobiDB-lite"/>
    </source>
</evidence>
<organism evidence="2 3">
    <name type="scientific">Trifolium medium</name>
    <dbReference type="NCBI Taxonomy" id="97028"/>
    <lineage>
        <taxon>Eukaryota</taxon>
        <taxon>Viridiplantae</taxon>
        <taxon>Streptophyta</taxon>
        <taxon>Embryophyta</taxon>
        <taxon>Tracheophyta</taxon>
        <taxon>Spermatophyta</taxon>
        <taxon>Magnoliopsida</taxon>
        <taxon>eudicotyledons</taxon>
        <taxon>Gunneridae</taxon>
        <taxon>Pentapetalae</taxon>
        <taxon>rosids</taxon>
        <taxon>fabids</taxon>
        <taxon>Fabales</taxon>
        <taxon>Fabaceae</taxon>
        <taxon>Papilionoideae</taxon>
        <taxon>50 kb inversion clade</taxon>
        <taxon>NPAAA clade</taxon>
        <taxon>Hologalegina</taxon>
        <taxon>IRL clade</taxon>
        <taxon>Trifolieae</taxon>
        <taxon>Trifolium</taxon>
    </lineage>
</organism>
<comment type="caution">
    <text evidence="2">The sequence shown here is derived from an EMBL/GenBank/DDBJ whole genome shotgun (WGS) entry which is preliminary data.</text>
</comment>
<name>A0A392QSD3_9FABA</name>
<evidence type="ECO:0008006" key="4">
    <source>
        <dbReference type="Google" id="ProtNLM"/>
    </source>
</evidence>
<feature type="non-terminal residue" evidence="2">
    <location>
        <position position="129"/>
    </location>
</feature>
<keyword evidence="3" id="KW-1185">Reference proteome</keyword>
<feature type="compositionally biased region" description="Low complexity" evidence="1">
    <location>
        <begin position="35"/>
        <end position="52"/>
    </location>
</feature>
<evidence type="ECO:0000313" key="2">
    <source>
        <dbReference type="EMBL" id="MCI26897.1"/>
    </source>
</evidence>
<sequence length="129" mass="14063">MVGELSRAKLLQVTRVVEREIKGDAGLGFNRHSKLGYGSSKSGSNGSSKGNNWVMVKGGKESGSSRSERGVSVGPKGEKSAQSDRRRSGPRDRGFTHLSYNELLERKQKGLCFKCGGPFHPMHQCPDKK</sequence>
<evidence type="ECO:0000313" key="3">
    <source>
        <dbReference type="Proteomes" id="UP000265520"/>
    </source>
</evidence>
<feature type="compositionally biased region" description="Basic and acidic residues" evidence="1">
    <location>
        <begin position="76"/>
        <end position="95"/>
    </location>
</feature>
<dbReference type="Proteomes" id="UP000265520">
    <property type="component" value="Unassembled WGS sequence"/>
</dbReference>
<reference evidence="2 3" key="1">
    <citation type="journal article" date="2018" name="Front. Plant Sci.">
        <title>Red Clover (Trifolium pratense) and Zigzag Clover (T. medium) - A Picture of Genomic Similarities and Differences.</title>
        <authorList>
            <person name="Dluhosova J."/>
            <person name="Istvanek J."/>
            <person name="Nedelnik J."/>
            <person name="Repkova J."/>
        </authorList>
    </citation>
    <scope>NUCLEOTIDE SEQUENCE [LARGE SCALE GENOMIC DNA]</scope>
    <source>
        <strain evidence="3">cv. 10/8</strain>
        <tissue evidence="2">Leaf</tissue>
    </source>
</reference>
<accession>A0A392QSD3</accession>